<dbReference type="eggNOG" id="COG1853">
    <property type="taxonomic scope" value="Bacteria"/>
</dbReference>
<gene>
    <name evidence="4" type="ordered locus">RPB_0697</name>
</gene>
<dbReference type="PANTHER" id="PTHR30466:SF11">
    <property type="entry name" value="FLAVIN-DEPENDENT MONOOXYGENASE, REDUCTASE SUBUNIT HSAB"/>
    <property type="match status" value="1"/>
</dbReference>
<dbReference type="HOGENOM" id="CLU_059021_2_2_5"/>
<dbReference type="Gene3D" id="2.30.110.10">
    <property type="entry name" value="Electron Transport, Fmn-binding Protein, Chain A"/>
    <property type="match status" value="1"/>
</dbReference>
<organism evidence="4 5">
    <name type="scientific">Rhodopseudomonas palustris (strain HaA2)</name>
    <dbReference type="NCBI Taxonomy" id="316058"/>
    <lineage>
        <taxon>Bacteria</taxon>
        <taxon>Pseudomonadati</taxon>
        <taxon>Pseudomonadota</taxon>
        <taxon>Alphaproteobacteria</taxon>
        <taxon>Hyphomicrobiales</taxon>
        <taxon>Nitrobacteraceae</taxon>
        <taxon>Rhodopseudomonas</taxon>
    </lineage>
</organism>
<dbReference type="GO" id="GO:0042602">
    <property type="term" value="F:riboflavin reductase (NADPH) activity"/>
    <property type="evidence" value="ECO:0007669"/>
    <property type="project" value="TreeGrafter"/>
</dbReference>
<protein>
    <submittedName>
        <fullName evidence="4">Flavin reductase-like, FMN-binding</fullName>
    </submittedName>
</protein>
<dbReference type="STRING" id="316058.RPB_0697"/>
<evidence type="ECO:0000256" key="1">
    <source>
        <dbReference type="ARBA" id="ARBA00008898"/>
    </source>
</evidence>
<dbReference type="KEGG" id="rpb:RPB_0697"/>
<dbReference type="RefSeq" id="WP_011439597.1">
    <property type="nucleotide sequence ID" value="NC_007778.1"/>
</dbReference>
<dbReference type="AlphaFoldDB" id="Q2J2A2"/>
<comment type="similarity">
    <text evidence="1">Belongs to the non-flavoprotein flavin reductase family.</text>
</comment>
<feature type="domain" description="Flavin reductase like" evidence="3">
    <location>
        <begin position="23"/>
        <end position="169"/>
    </location>
</feature>
<keyword evidence="2" id="KW-0560">Oxidoreductase</keyword>
<dbReference type="SUPFAM" id="SSF50475">
    <property type="entry name" value="FMN-binding split barrel"/>
    <property type="match status" value="1"/>
</dbReference>
<reference evidence="4 5" key="1">
    <citation type="submission" date="2006-01" db="EMBL/GenBank/DDBJ databases">
        <title>Complete sequence of Rhodopseudomonas palustris HaA2.</title>
        <authorList>
            <consortium name="US DOE Joint Genome Institute"/>
            <person name="Copeland A."/>
            <person name="Lucas S."/>
            <person name="Lapidus A."/>
            <person name="Barry K."/>
            <person name="Detter J.C."/>
            <person name="Glavina T."/>
            <person name="Hammon N."/>
            <person name="Israni S."/>
            <person name="Pitluck S."/>
            <person name="Chain P."/>
            <person name="Malfatti S."/>
            <person name="Shin M."/>
            <person name="Vergez L."/>
            <person name="Schmutz J."/>
            <person name="Larimer F."/>
            <person name="Land M."/>
            <person name="Hauser L."/>
            <person name="Pelletier D.A."/>
            <person name="Kyrpides N."/>
            <person name="Anderson I."/>
            <person name="Oda Y."/>
            <person name="Harwood C.S."/>
            <person name="Richardson P."/>
        </authorList>
    </citation>
    <scope>NUCLEOTIDE SEQUENCE [LARGE SCALE GENOMIC DNA]</scope>
    <source>
        <strain evidence="4 5">HaA2</strain>
    </source>
</reference>
<dbReference type="Pfam" id="PF01613">
    <property type="entry name" value="Flavin_Reduct"/>
    <property type="match status" value="1"/>
</dbReference>
<dbReference type="EMBL" id="CP000250">
    <property type="protein sequence ID" value="ABD05408.1"/>
    <property type="molecule type" value="Genomic_DNA"/>
</dbReference>
<accession>Q2J2A2</accession>
<proteinExistence type="inferred from homology"/>
<sequence length="174" mass="18490">MATTEVATDGEMPISSAVFKQSMRLLAGGVCIVASAKDGERLGLTMTAVCSLTLDPPTLIACVNRDAGAHALMRSTRRISVNLLGADHAELAERFASSSIKGAARFDLATWVDMESGVPALADALAVLDCEIFEETSVGQHSVFFCEVKAARVQPAKEPLVHFNREFRGLIPVG</sequence>
<evidence type="ECO:0000256" key="2">
    <source>
        <dbReference type="ARBA" id="ARBA00023002"/>
    </source>
</evidence>
<dbReference type="InterPro" id="IPR002563">
    <property type="entry name" value="Flavin_Rdtase-like_dom"/>
</dbReference>
<dbReference type="PANTHER" id="PTHR30466">
    <property type="entry name" value="FLAVIN REDUCTASE"/>
    <property type="match status" value="1"/>
</dbReference>
<evidence type="ECO:0000313" key="5">
    <source>
        <dbReference type="Proteomes" id="UP000008809"/>
    </source>
</evidence>
<dbReference type="SMART" id="SM00903">
    <property type="entry name" value="Flavin_Reduct"/>
    <property type="match status" value="1"/>
</dbReference>
<dbReference type="GO" id="GO:0010181">
    <property type="term" value="F:FMN binding"/>
    <property type="evidence" value="ECO:0007669"/>
    <property type="project" value="InterPro"/>
</dbReference>
<evidence type="ECO:0000313" key="4">
    <source>
        <dbReference type="EMBL" id="ABD05408.1"/>
    </source>
</evidence>
<dbReference type="InterPro" id="IPR012349">
    <property type="entry name" value="Split_barrel_FMN-bd"/>
</dbReference>
<dbReference type="InterPro" id="IPR050268">
    <property type="entry name" value="NADH-dep_flavin_reductase"/>
</dbReference>
<name>Q2J2A2_RHOP2</name>
<evidence type="ECO:0000259" key="3">
    <source>
        <dbReference type="SMART" id="SM00903"/>
    </source>
</evidence>
<keyword evidence="5" id="KW-1185">Reference proteome</keyword>
<dbReference type="Proteomes" id="UP000008809">
    <property type="component" value="Chromosome"/>
</dbReference>